<protein>
    <recommendedName>
        <fullName evidence="3">DUF1861 domain-containing protein</fullName>
    </recommendedName>
</protein>
<dbReference type="PANTHER" id="PTHR37036:SF2">
    <property type="entry name" value="DUF1861 FAMILY PROTEIN"/>
    <property type="match status" value="1"/>
</dbReference>
<evidence type="ECO:0000313" key="1">
    <source>
        <dbReference type="EMBL" id="OEF99169.1"/>
    </source>
</evidence>
<dbReference type="OrthoDB" id="7544904at2"/>
<dbReference type="InterPro" id="IPR015045">
    <property type="entry name" value="MPT-1-like_LmxM"/>
</dbReference>
<evidence type="ECO:0008006" key="3">
    <source>
        <dbReference type="Google" id="ProtNLM"/>
    </source>
</evidence>
<proteinExistence type="predicted"/>
<dbReference type="STRING" id="337097.BHF71_09815"/>
<reference evidence="1 2" key="1">
    <citation type="submission" date="2016-09" db="EMBL/GenBank/DDBJ databases">
        <title>Draft genome sequence for the type strain of Vulcanibacillus modesticaldus BR, a strictly anaerobic, moderately thermophilic, and nitrate-reducing bacterium from deep sea-hydrothermal vents of the Mid-Atlantic Ridge.</title>
        <authorList>
            <person name="Abin C.A."/>
            <person name="Hollibaugh J.T."/>
        </authorList>
    </citation>
    <scope>NUCLEOTIDE SEQUENCE [LARGE SCALE GENOMIC DNA]</scope>
    <source>
        <strain evidence="1 2">BR</strain>
    </source>
</reference>
<keyword evidence="2" id="KW-1185">Reference proteome</keyword>
<dbReference type="SUPFAM" id="SSF75005">
    <property type="entry name" value="Arabinanase/levansucrase/invertase"/>
    <property type="match status" value="1"/>
</dbReference>
<dbReference type="RefSeq" id="WP_069656957.1">
    <property type="nucleotide sequence ID" value="NZ_MIJF01000031.1"/>
</dbReference>
<dbReference type="InterPro" id="IPR023296">
    <property type="entry name" value="Glyco_hydro_beta-prop_sf"/>
</dbReference>
<gene>
    <name evidence="1" type="ORF">BHF71_09815</name>
</gene>
<dbReference type="EMBL" id="MIJF01000031">
    <property type="protein sequence ID" value="OEF99169.1"/>
    <property type="molecule type" value="Genomic_DNA"/>
</dbReference>
<comment type="caution">
    <text evidence="1">The sequence shown here is derived from an EMBL/GenBank/DDBJ whole genome shotgun (WGS) entry which is preliminary data.</text>
</comment>
<dbReference type="Proteomes" id="UP000243739">
    <property type="component" value="Unassembled WGS sequence"/>
</dbReference>
<sequence length="308" mass="35063">MSILTSHELLLKFKEERQPWNPEKLFFTGVGEKDVYNITAPFEDDGELVIAGRVESRDSENSEVYFFVERDGKWIPRENTKKYKLQDPFVTKINDELVFGGVEIFTHPENPENLWWRTIFYRGKNINSLKQFAVGPNGMKDIRLVGLANGAIGVFTRPQGEKGGRGKIGFFKIDKLEDLTIEKIESAPLLAGQFIDEEWGGVNEAHLLSNGLIGVLGHIANFDQQQNRHYYSMEFCLDPETLEHTKLNIIAERNNMREGEAKRPDLVDVLFSGGLVRNKDGTATLYTGVSDVEAQRITICDPFLKYEK</sequence>
<organism evidence="1 2">
    <name type="scientific">Vulcanibacillus modesticaldus</name>
    <dbReference type="NCBI Taxonomy" id="337097"/>
    <lineage>
        <taxon>Bacteria</taxon>
        <taxon>Bacillati</taxon>
        <taxon>Bacillota</taxon>
        <taxon>Bacilli</taxon>
        <taxon>Bacillales</taxon>
        <taxon>Bacillaceae</taxon>
        <taxon>Vulcanibacillus</taxon>
    </lineage>
</organism>
<dbReference type="Gene3D" id="2.115.10.20">
    <property type="entry name" value="Glycosyl hydrolase domain, family 43"/>
    <property type="match status" value="1"/>
</dbReference>
<name>A0A1D2YU07_9BACI</name>
<dbReference type="AlphaFoldDB" id="A0A1D2YU07"/>
<dbReference type="Pfam" id="PF08950">
    <property type="entry name" value="DUF1861"/>
    <property type="match status" value="1"/>
</dbReference>
<dbReference type="PANTHER" id="PTHR37036">
    <property type="match status" value="1"/>
</dbReference>
<evidence type="ECO:0000313" key="2">
    <source>
        <dbReference type="Proteomes" id="UP000243739"/>
    </source>
</evidence>
<accession>A0A1D2YU07</accession>